<evidence type="ECO:0000256" key="3">
    <source>
        <dbReference type="ARBA" id="ARBA00022679"/>
    </source>
</evidence>
<dbReference type="InParanoid" id="D7TET9"/>
<comment type="domain">
    <text evidence="8">The DHHC domain is required for palmitoyltransferase activity.</text>
</comment>
<dbReference type="PANTHER" id="PTHR12246">
    <property type="entry name" value="PALMITOYLTRANSFERASE ZDHHC16"/>
    <property type="match status" value="1"/>
</dbReference>
<keyword evidence="5 8" id="KW-1133">Transmembrane helix</keyword>
<keyword evidence="4 8" id="KW-0812">Transmembrane</keyword>
<evidence type="ECO:0000256" key="4">
    <source>
        <dbReference type="ARBA" id="ARBA00022692"/>
    </source>
</evidence>
<dbReference type="AlphaFoldDB" id="D7TET9"/>
<protein>
    <recommendedName>
        <fullName evidence="8">S-acyltransferase</fullName>
        <ecNumber evidence="8">2.3.1.225</ecNumber>
    </recommendedName>
    <alternativeName>
        <fullName evidence="8">Palmitoyltransferase</fullName>
    </alternativeName>
</protein>
<evidence type="ECO:0000256" key="5">
    <source>
        <dbReference type="ARBA" id="ARBA00022989"/>
    </source>
</evidence>
<dbReference type="PROSITE" id="PS50216">
    <property type="entry name" value="DHHC"/>
    <property type="match status" value="1"/>
</dbReference>
<keyword evidence="7 8" id="KW-0012">Acyltransferase</keyword>
<evidence type="ECO:0000256" key="6">
    <source>
        <dbReference type="ARBA" id="ARBA00023136"/>
    </source>
</evidence>
<feature type="transmembrane region" description="Helical" evidence="8">
    <location>
        <begin position="52"/>
        <end position="70"/>
    </location>
</feature>
<dbReference type="GO" id="GO:0019706">
    <property type="term" value="F:protein-cysteine S-palmitoyltransferase activity"/>
    <property type="evidence" value="ECO:0000318"/>
    <property type="project" value="GO_Central"/>
</dbReference>
<accession>D7TET9</accession>
<feature type="domain" description="Palmitoyltransferase DHHC" evidence="9">
    <location>
        <begin position="102"/>
        <end position="138"/>
    </location>
</feature>
<dbReference type="EC" id="2.3.1.225" evidence="8"/>
<dbReference type="eggNOG" id="KOG1315">
    <property type="taxonomic scope" value="Eukaryota"/>
</dbReference>
<dbReference type="Pfam" id="PF01529">
    <property type="entry name" value="DHHC"/>
    <property type="match status" value="1"/>
</dbReference>
<evidence type="ECO:0000256" key="7">
    <source>
        <dbReference type="ARBA" id="ARBA00023315"/>
    </source>
</evidence>
<dbReference type="GO" id="GO:0005783">
    <property type="term" value="C:endoplasmic reticulum"/>
    <property type="evidence" value="ECO:0000318"/>
    <property type="project" value="GO_Central"/>
</dbReference>
<name>D7TET9_VITVI</name>
<comment type="similarity">
    <text evidence="2 8">Belongs to the DHHC palmitoyltransferase family.</text>
</comment>
<comment type="catalytic activity">
    <reaction evidence="8">
        <text>L-cysteinyl-[protein] + hexadecanoyl-CoA = S-hexadecanoyl-L-cysteinyl-[protein] + CoA</text>
        <dbReference type="Rhea" id="RHEA:36683"/>
        <dbReference type="Rhea" id="RHEA-COMP:10131"/>
        <dbReference type="Rhea" id="RHEA-COMP:11032"/>
        <dbReference type="ChEBI" id="CHEBI:29950"/>
        <dbReference type="ChEBI" id="CHEBI:57287"/>
        <dbReference type="ChEBI" id="CHEBI:57379"/>
        <dbReference type="ChEBI" id="CHEBI:74151"/>
        <dbReference type="EC" id="2.3.1.225"/>
    </reaction>
</comment>
<organism evidence="10 11">
    <name type="scientific">Vitis vinifera</name>
    <name type="common">Grape</name>
    <dbReference type="NCBI Taxonomy" id="29760"/>
    <lineage>
        <taxon>Eukaryota</taxon>
        <taxon>Viridiplantae</taxon>
        <taxon>Streptophyta</taxon>
        <taxon>Embryophyta</taxon>
        <taxon>Tracheophyta</taxon>
        <taxon>Spermatophyta</taxon>
        <taxon>Magnoliopsida</taxon>
        <taxon>eudicotyledons</taxon>
        <taxon>Gunneridae</taxon>
        <taxon>Pentapetalae</taxon>
        <taxon>rosids</taxon>
        <taxon>Vitales</taxon>
        <taxon>Vitaceae</taxon>
        <taxon>Viteae</taxon>
        <taxon>Vitis</taxon>
    </lineage>
</organism>
<dbReference type="InterPro" id="IPR001594">
    <property type="entry name" value="Palmitoyltrfase_DHHC"/>
</dbReference>
<proteinExistence type="inferred from homology"/>
<evidence type="ECO:0000313" key="10">
    <source>
        <dbReference type="EMBL" id="CBI29012.3"/>
    </source>
</evidence>
<dbReference type="PaxDb" id="29760-VIT_10s0042g00290.t01"/>
<reference evidence="11" key="1">
    <citation type="journal article" date="2007" name="Nature">
        <title>The grapevine genome sequence suggests ancestral hexaploidization in major angiosperm phyla.</title>
        <authorList>
            <consortium name="The French-Italian Public Consortium for Grapevine Genome Characterization."/>
            <person name="Jaillon O."/>
            <person name="Aury J.-M."/>
            <person name="Noel B."/>
            <person name="Policriti A."/>
            <person name="Clepet C."/>
            <person name="Casagrande A."/>
            <person name="Choisne N."/>
            <person name="Aubourg S."/>
            <person name="Vitulo N."/>
            <person name="Jubin C."/>
            <person name="Vezzi A."/>
            <person name="Legeai F."/>
            <person name="Hugueney P."/>
            <person name="Dasilva C."/>
            <person name="Horner D."/>
            <person name="Mica E."/>
            <person name="Jublot D."/>
            <person name="Poulain J."/>
            <person name="Bruyere C."/>
            <person name="Billault A."/>
            <person name="Segurens B."/>
            <person name="Gouyvenoux M."/>
            <person name="Ugarte E."/>
            <person name="Cattonaro F."/>
            <person name="Anthouard V."/>
            <person name="Vico V."/>
            <person name="Del Fabbro C."/>
            <person name="Alaux M."/>
            <person name="Di Gaspero G."/>
            <person name="Dumas V."/>
            <person name="Felice N."/>
            <person name="Paillard S."/>
            <person name="Juman I."/>
            <person name="Moroldo M."/>
            <person name="Scalabrin S."/>
            <person name="Canaguier A."/>
            <person name="Le Clainche I."/>
            <person name="Malacrida G."/>
            <person name="Durand E."/>
            <person name="Pesole G."/>
            <person name="Laucou V."/>
            <person name="Chatelet P."/>
            <person name="Merdinoglu D."/>
            <person name="Delledonne M."/>
            <person name="Pezzotti M."/>
            <person name="Lecharny A."/>
            <person name="Scarpelli C."/>
            <person name="Artiguenave F."/>
            <person name="Pe M.E."/>
            <person name="Valle G."/>
            <person name="Morgante M."/>
            <person name="Caboche M."/>
            <person name="Adam-Blondon A.-F."/>
            <person name="Weissenbach J."/>
            <person name="Quetier F."/>
            <person name="Wincker P."/>
        </authorList>
    </citation>
    <scope>NUCLEOTIDE SEQUENCE [LARGE SCALE GENOMIC DNA]</scope>
    <source>
        <strain evidence="11">cv. Pinot noir / PN40024</strain>
    </source>
</reference>
<evidence type="ECO:0000256" key="2">
    <source>
        <dbReference type="ARBA" id="ARBA00008574"/>
    </source>
</evidence>
<sequence length="158" mass="18669">MLGRVAKDQKKKKKSIQLESREIWSCNGMEHLQIMCSTVWPRLYHNLHSPGLLLLLFHSLLVMLLWHYFFVVSTNLGGVPLNWKPMVDEEKGNVDQLLAIWFCQKCNLFKPPRCHHCFVCGRCILKMDHHCVWVVKCIVLFYSSYKEIHKFRNNILTV</sequence>
<dbReference type="STRING" id="29760.D7TET9"/>
<gene>
    <name evidence="10" type="ordered locus">VIT_10s0042g00290</name>
</gene>
<keyword evidence="6 8" id="KW-0472">Membrane</keyword>
<evidence type="ECO:0000256" key="8">
    <source>
        <dbReference type="RuleBase" id="RU079119"/>
    </source>
</evidence>
<comment type="subcellular location">
    <subcellularLocation>
        <location evidence="1">Endomembrane system</location>
        <topology evidence="1">Multi-pass membrane protein</topology>
    </subcellularLocation>
</comment>
<dbReference type="HOGENOM" id="CLU_1672433_0_0_1"/>
<keyword evidence="11" id="KW-1185">Reference proteome</keyword>
<evidence type="ECO:0000259" key="9">
    <source>
        <dbReference type="Pfam" id="PF01529"/>
    </source>
</evidence>
<evidence type="ECO:0000313" key="11">
    <source>
        <dbReference type="Proteomes" id="UP000009183"/>
    </source>
</evidence>
<keyword evidence="3 8" id="KW-0808">Transferase</keyword>
<dbReference type="Proteomes" id="UP000009183">
    <property type="component" value="Chromosome 10"/>
</dbReference>
<dbReference type="InterPro" id="IPR039859">
    <property type="entry name" value="PFA4/ZDH16/20/ERF2-like"/>
</dbReference>
<dbReference type="GO" id="GO:0006612">
    <property type="term" value="P:protein targeting to membrane"/>
    <property type="evidence" value="ECO:0000318"/>
    <property type="project" value="GO_Central"/>
</dbReference>
<comment type="caution">
    <text evidence="8">Lacks conserved residue(s) required for the propagation of feature annotation.</text>
</comment>
<evidence type="ECO:0000256" key="1">
    <source>
        <dbReference type="ARBA" id="ARBA00004127"/>
    </source>
</evidence>
<dbReference type="EMBL" id="FN595766">
    <property type="protein sequence ID" value="CBI29012.3"/>
    <property type="molecule type" value="Genomic_DNA"/>
</dbReference>
<dbReference type="GO" id="GO:0005794">
    <property type="term" value="C:Golgi apparatus"/>
    <property type="evidence" value="ECO:0000318"/>
    <property type="project" value="GO_Central"/>
</dbReference>